<keyword evidence="3" id="KW-1185">Reference proteome</keyword>
<evidence type="ECO:0000259" key="1">
    <source>
        <dbReference type="Pfam" id="PF04326"/>
    </source>
</evidence>
<dbReference type="InterPro" id="IPR038461">
    <property type="entry name" value="Schlafen_AlbA_2_dom_sf"/>
</dbReference>
<dbReference type="GO" id="GO:0005524">
    <property type="term" value="F:ATP binding"/>
    <property type="evidence" value="ECO:0007669"/>
    <property type="project" value="UniProtKB-KW"/>
</dbReference>
<dbReference type="EMBL" id="CP061336">
    <property type="protein sequence ID" value="QNU66521.1"/>
    <property type="molecule type" value="Genomic_DNA"/>
</dbReference>
<gene>
    <name evidence="2" type="ORF">EHE19_016945</name>
</gene>
<evidence type="ECO:0000313" key="3">
    <source>
        <dbReference type="Proteomes" id="UP000306409"/>
    </source>
</evidence>
<dbReference type="AlphaFoldDB" id="A0A4U7J7Y8"/>
<evidence type="ECO:0000313" key="2">
    <source>
        <dbReference type="EMBL" id="QNU66521.1"/>
    </source>
</evidence>
<dbReference type="InterPro" id="IPR007421">
    <property type="entry name" value="Schlafen_AlbA_2_dom"/>
</dbReference>
<dbReference type="Proteomes" id="UP000306409">
    <property type="component" value="Chromosome"/>
</dbReference>
<organism evidence="2 3">
    <name type="scientific">Ruminiclostridium herbifermentans</name>
    <dbReference type="NCBI Taxonomy" id="2488810"/>
    <lineage>
        <taxon>Bacteria</taxon>
        <taxon>Bacillati</taxon>
        <taxon>Bacillota</taxon>
        <taxon>Clostridia</taxon>
        <taxon>Eubacteriales</taxon>
        <taxon>Oscillospiraceae</taxon>
        <taxon>Ruminiclostridium</taxon>
    </lineage>
</organism>
<reference evidence="2 3" key="1">
    <citation type="submission" date="2020-09" db="EMBL/GenBank/DDBJ databases">
        <title>Characterization and genome sequencing of Ruminiclostridium sp. nov. MA18.</title>
        <authorList>
            <person name="Rettenmaier R."/>
            <person name="Kowollik M.-L."/>
            <person name="Liebl W."/>
            <person name="Zverlov V."/>
        </authorList>
    </citation>
    <scope>NUCLEOTIDE SEQUENCE [LARGE SCALE GENOMIC DNA]</scope>
    <source>
        <strain evidence="2 3">MA18</strain>
    </source>
</reference>
<protein>
    <submittedName>
        <fullName evidence="2">ATP-binding protein</fullName>
    </submittedName>
</protein>
<dbReference type="Gene3D" id="3.30.950.30">
    <property type="entry name" value="Schlafen, AAA domain"/>
    <property type="match status" value="1"/>
</dbReference>
<dbReference type="KEGG" id="rher:EHE19_016945"/>
<dbReference type="RefSeq" id="WP_137698976.1">
    <property type="nucleotide sequence ID" value="NZ_CP061336.1"/>
</dbReference>
<sequence>MNLCDERTVIVDLIENYEEGDYLDFKREPYAGDSLIDFLKDVVAFANADCTRDRYIIFGVEDKTKKKIGINPNALLDSASYQKLLSEKVEPEIAIEIGSIEYQELIFGFIKIPASNKDRPYIFKEEYQKKGKKIDKGLLLIRRGSYNTTMNRSDLDKIYSGGKFEVSFYGGLLFVAPIQIENQSKIDNELTLGQIHVLVRNFTERPVTIDWGILEILDSQGNLICDNRVMGIGSYQGADLCAYFNLNDEKILPLLTDFNSTHCIILNLDDDGTADDNYTLKLTLKDLSGNTHTAMLENCFIKARGPVLHKIQRKYINMRSYLKVNFKALLKAINHKDYMVIEKIMQSSDVDFKLVKADHIANKEAFPETHYIYELVKLAVEKNDEKLLNYFKKIGLDERIIQKAQGVVLDNKLPNKDFKYWDDILKKEYEEFIESRRFDE</sequence>
<keyword evidence="2" id="KW-0547">Nucleotide-binding</keyword>
<accession>A0A4U7J7Y8</accession>
<dbReference type="Pfam" id="PF04326">
    <property type="entry name" value="SLFN_AlbA_2"/>
    <property type="match status" value="1"/>
</dbReference>
<feature type="domain" description="Schlafen AlbA-2" evidence="1">
    <location>
        <begin position="19"/>
        <end position="151"/>
    </location>
</feature>
<keyword evidence="2" id="KW-0067">ATP-binding</keyword>
<proteinExistence type="predicted"/>
<dbReference type="OrthoDB" id="320597at2"/>
<name>A0A4U7J7Y8_9FIRM</name>